<dbReference type="GO" id="GO:0005737">
    <property type="term" value="C:cytoplasm"/>
    <property type="evidence" value="ECO:0007669"/>
    <property type="project" value="TreeGrafter"/>
</dbReference>
<dbReference type="EMBL" id="KT984520">
    <property type="protein sequence ID" value="ANM86740.1"/>
    <property type="molecule type" value="mRNA"/>
</dbReference>
<accession>A0A192ZIV3</accession>
<dbReference type="AlphaFoldDB" id="A0A192ZIV3"/>
<dbReference type="CDD" id="cd00880">
    <property type="entry name" value="Era_like"/>
    <property type="match status" value="1"/>
</dbReference>
<evidence type="ECO:0000259" key="1">
    <source>
        <dbReference type="Pfam" id="PF01926"/>
    </source>
</evidence>
<dbReference type="Gene3D" id="3.40.50.11410">
    <property type="match status" value="1"/>
</dbReference>
<gene>
    <name evidence="3" type="primary">HYDF</name>
</gene>
<dbReference type="SUPFAM" id="SSF52540">
    <property type="entry name" value="P-loop containing nucleoside triphosphate hydrolases"/>
    <property type="match status" value="1"/>
</dbReference>
<dbReference type="Gene3D" id="3.40.50.11420">
    <property type="match status" value="1"/>
</dbReference>
<proteinExistence type="evidence at transcript level"/>
<protein>
    <submittedName>
        <fullName evidence="3">HydF</fullName>
    </submittedName>
</protein>
<dbReference type="PRINTS" id="PR00326">
    <property type="entry name" value="GTP1OBG"/>
</dbReference>
<evidence type="ECO:0000259" key="2">
    <source>
        <dbReference type="Pfam" id="PF18133"/>
    </source>
</evidence>
<name>A0A192ZIV3_9EUKA</name>
<dbReference type="NCBIfam" id="TIGR00231">
    <property type="entry name" value="small_GTP"/>
    <property type="match status" value="1"/>
</dbReference>
<evidence type="ECO:0000313" key="3">
    <source>
        <dbReference type="EMBL" id="ANM86740.1"/>
    </source>
</evidence>
<dbReference type="GO" id="GO:0030488">
    <property type="term" value="P:tRNA methylation"/>
    <property type="evidence" value="ECO:0007669"/>
    <property type="project" value="TreeGrafter"/>
</dbReference>
<dbReference type="InterPro" id="IPR027417">
    <property type="entry name" value="P-loop_NTPase"/>
</dbReference>
<reference evidence="3" key="1">
    <citation type="journal article" date="2016" name="Mol. Biol. Evol.">
        <title>Novel hydrogenosomes in the microaerophilic jakobid Stygiella incarcerata.</title>
        <authorList>
            <person name="Leger M.M."/>
            <person name="Eme L."/>
            <person name="Hug L.A."/>
            <person name="Roger A.J."/>
        </authorList>
    </citation>
    <scope>NUCLEOTIDE SEQUENCE</scope>
</reference>
<feature type="domain" description="G" evidence="1">
    <location>
        <begin position="59"/>
        <end position="180"/>
    </location>
</feature>
<dbReference type="GO" id="GO:0005525">
    <property type="term" value="F:GTP binding"/>
    <property type="evidence" value="ECO:0007669"/>
    <property type="project" value="InterPro"/>
</dbReference>
<dbReference type="Pfam" id="PF01926">
    <property type="entry name" value="MMR_HSR1"/>
    <property type="match status" value="1"/>
</dbReference>
<dbReference type="PANTHER" id="PTHR42714">
    <property type="entry name" value="TRNA MODIFICATION GTPASE GTPBP3"/>
    <property type="match status" value="1"/>
</dbReference>
<dbReference type="GO" id="GO:0002098">
    <property type="term" value="P:tRNA wobble uridine modification"/>
    <property type="evidence" value="ECO:0007669"/>
    <property type="project" value="TreeGrafter"/>
</dbReference>
<sequence>MLGLGTLSSVARGVLHRQFGSLLWSLQTVRGIIGHRCLSSPPKKPSPPPGGSMIPRVNIGIFGEMNAGKSTFMNRITSQETSIVDAHPGTTADVKVALMELHNIGPVKLFDTAGLDELGVLGEKKKKKTLNVVKESDIVFLVVDPLASLSITNDKKSFDVHKEVLSLAQRREKDVFLVFNEFSRKKTEYEREHGSGSYGELLKSICSSVGVPGDFLALDLTKAEATNAIVEFTEKHYEHHLNRVPLLPSSCLGKDKTVFMNVPMDAETPSGRLLRPQAMTQEFCLRNFTTTLAYRMDLQAGRNKDDDGVREAERVRFVDAVTKVKPSLIVTDSQAMDLCAPWTTDVNMRDVELTTFSIMMINHMAGGNLKVFVDGLKALKSIDKKKKILIAEACNHNRITDICEDIGTVQIPNKLKKLFGEDVKLEHAFGREFPELKLDEYQLVIHCGGCMIDSQKMMARMQDCLEAGIPITNYGLLLSYFQSPQALAKVLRPWGLSID</sequence>
<dbReference type="InterPro" id="IPR006073">
    <property type="entry name" value="GTP-bd"/>
</dbReference>
<dbReference type="Pfam" id="PF18133">
    <property type="entry name" value="HydF_tetramer"/>
    <property type="match status" value="1"/>
</dbReference>
<dbReference type="InterPro" id="IPR005225">
    <property type="entry name" value="Small_GTP-bd"/>
</dbReference>
<organism evidence="3">
    <name type="scientific">Stygiella incarcerata</name>
    <dbReference type="NCBI Taxonomy" id="1712417"/>
    <lineage>
        <taxon>Eukaryota</taxon>
        <taxon>Discoba</taxon>
        <taxon>Jakobida</taxon>
        <taxon>Andalucina</taxon>
        <taxon>Stygiellidae</taxon>
        <taxon>Stygiella</taxon>
    </lineage>
</organism>
<dbReference type="Gene3D" id="3.40.50.300">
    <property type="entry name" value="P-loop containing nucleotide triphosphate hydrolases"/>
    <property type="match status" value="1"/>
</dbReference>
<dbReference type="PANTHER" id="PTHR42714:SF6">
    <property type="entry name" value="TRANSLATION INITIATION FACTOR IF-2"/>
    <property type="match status" value="1"/>
</dbReference>
<dbReference type="EMBL" id="KU169134">
    <property type="protein sequence ID" value="ANM86879.1"/>
    <property type="molecule type" value="Genomic_DNA"/>
</dbReference>
<feature type="domain" description="Hydrogen maturase F tetramerization" evidence="2">
    <location>
        <begin position="371"/>
        <end position="492"/>
    </location>
</feature>
<dbReference type="InterPro" id="IPR040644">
    <property type="entry name" value="HydF_tetramer"/>
</dbReference>